<name>A0A2W5S4M5_CERSP</name>
<dbReference type="Gene3D" id="3.40.50.1820">
    <property type="entry name" value="alpha/beta hydrolase"/>
    <property type="match status" value="1"/>
</dbReference>
<dbReference type="PANTHER" id="PTHR48081">
    <property type="entry name" value="AB HYDROLASE SUPERFAMILY PROTEIN C4A8.06C"/>
    <property type="match status" value="1"/>
</dbReference>
<dbReference type="AlphaFoldDB" id="A0A2W5S4M5"/>
<dbReference type="InterPro" id="IPR050300">
    <property type="entry name" value="GDXG_lipolytic_enzyme"/>
</dbReference>
<gene>
    <name evidence="3" type="ORF">DI533_13895</name>
</gene>
<evidence type="ECO:0000313" key="3">
    <source>
        <dbReference type="EMBL" id="PZQ96679.1"/>
    </source>
</evidence>
<accession>A0A2W5S4M5</accession>
<reference evidence="3 4" key="1">
    <citation type="submission" date="2017-08" db="EMBL/GenBank/DDBJ databases">
        <title>Infants hospitalized years apart are colonized by the same room-sourced microbial strains.</title>
        <authorList>
            <person name="Brooks B."/>
            <person name="Olm M.R."/>
            <person name="Firek B.A."/>
            <person name="Baker R."/>
            <person name="Thomas B.C."/>
            <person name="Morowitz M.J."/>
            <person name="Banfield J.F."/>
        </authorList>
    </citation>
    <scope>NUCLEOTIDE SEQUENCE [LARGE SCALE GENOMIC DNA]</scope>
    <source>
        <strain evidence="3">S2_003_000_R2_11</strain>
    </source>
</reference>
<feature type="domain" description="BD-FAE-like" evidence="2">
    <location>
        <begin position="51"/>
        <end position="146"/>
    </location>
</feature>
<dbReference type="InterPro" id="IPR049492">
    <property type="entry name" value="BD-FAE-like_dom"/>
</dbReference>
<protein>
    <submittedName>
        <fullName evidence="3">Alpha/beta hydrolase</fullName>
    </submittedName>
</protein>
<organism evidence="3 4">
    <name type="scientific">Cereibacter sphaeroides</name>
    <name type="common">Rhodobacter sphaeroides</name>
    <dbReference type="NCBI Taxonomy" id="1063"/>
    <lineage>
        <taxon>Bacteria</taxon>
        <taxon>Pseudomonadati</taxon>
        <taxon>Pseudomonadota</taxon>
        <taxon>Alphaproteobacteria</taxon>
        <taxon>Rhodobacterales</taxon>
        <taxon>Paracoccaceae</taxon>
        <taxon>Cereibacter</taxon>
    </lineage>
</organism>
<proteinExistence type="predicted"/>
<evidence type="ECO:0000256" key="1">
    <source>
        <dbReference type="ARBA" id="ARBA00022801"/>
    </source>
</evidence>
<comment type="caution">
    <text evidence="3">The sequence shown here is derived from an EMBL/GenBank/DDBJ whole genome shotgun (WGS) entry which is preliminary data.</text>
</comment>
<dbReference type="GO" id="GO:0016787">
    <property type="term" value="F:hydrolase activity"/>
    <property type="evidence" value="ECO:0007669"/>
    <property type="project" value="UniProtKB-KW"/>
</dbReference>
<evidence type="ECO:0000313" key="4">
    <source>
        <dbReference type="Proteomes" id="UP000248975"/>
    </source>
</evidence>
<dbReference type="Proteomes" id="UP000248975">
    <property type="component" value="Unassembled WGS sequence"/>
</dbReference>
<evidence type="ECO:0000259" key="2">
    <source>
        <dbReference type="Pfam" id="PF20434"/>
    </source>
</evidence>
<dbReference type="InterPro" id="IPR029058">
    <property type="entry name" value="AB_hydrolase_fold"/>
</dbReference>
<dbReference type="SUPFAM" id="SSF53474">
    <property type="entry name" value="alpha/beta-Hydrolases"/>
    <property type="match status" value="1"/>
</dbReference>
<dbReference type="PANTHER" id="PTHR48081:SF33">
    <property type="entry name" value="KYNURENINE FORMAMIDASE"/>
    <property type="match status" value="1"/>
</dbReference>
<dbReference type="EMBL" id="QFQS01000003">
    <property type="protein sequence ID" value="PZQ96679.1"/>
    <property type="molecule type" value="Genomic_DNA"/>
</dbReference>
<keyword evidence="1 3" id="KW-0378">Hydrolase</keyword>
<sequence length="260" mass="28304">MDLAYANGAFIPGADSFAPRWAGRAAVFRGLLGYRAQVGMSYGPGDRHKFDLFLPEGDAKGVVIFVHGGYWMAFGRETWSHLAEGVLARGWAMAIPSYTLAPTARISSMTKEIALAISVIARQVDGPVVITGHSAGGHLSARMACEGVLKPEVASRVTRAVPISPLAELAPLMQTKMNEKLRLTTAECATESPARLTRRADCDVTVWVGGQERPAFLWQARLLSEAWDCRWHVAPSRHHFDVIDDLTNPRSLLVGELVTP</sequence>
<dbReference type="Pfam" id="PF20434">
    <property type="entry name" value="BD-FAE"/>
    <property type="match status" value="1"/>
</dbReference>